<keyword evidence="3" id="KW-1185">Reference proteome</keyword>
<feature type="transmembrane region" description="Helical" evidence="1">
    <location>
        <begin position="20"/>
        <end position="44"/>
    </location>
</feature>
<comment type="caution">
    <text evidence="2">The sequence shown here is derived from an EMBL/GenBank/DDBJ whole genome shotgun (WGS) entry which is preliminary data.</text>
</comment>
<accession>A0ABW6YD61</accession>
<evidence type="ECO:0000313" key="2">
    <source>
        <dbReference type="EMBL" id="MFF8277777.1"/>
    </source>
</evidence>
<reference evidence="2 3" key="1">
    <citation type="submission" date="2024-10" db="EMBL/GenBank/DDBJ databases">
        <title>The Natural Products Discovery Center: Release of the First 8490 Sequenced Strains for Exploring Actinobacteria Biosynthetic Diversity.</title>
        <authorList>
            <person name="Kalkreuter E."/>
            <person name="Kautsar S.A."/>
            <person name="Yang D."/>
            <person name="Bader C.D."/>
            <person name="Teijaro C.N."/>
            <person name="Fluegel L."/>
            <person name="Davis C.M."/>
            <person name="Simpson J.R."/>
            <person name="Lauterbach L."/>
            <person name="Steele A.D."/>
            <person name="Gui C."/>
            <person name="Meng S."/>
            <person name="Li G."/>
            <person name="Viehrig K."/>
            <person name="Ye F."/>
            <person name="Su P."/>
            <person name="Kiefer A.F."/>
            <person name="Nichols A."/>
            <person name="Cepeda A.J."/>
            <person name="Yan W."/>
            <person name="Fan B."/>
            <person name="Jiang Y."/>
            <person name="Adhikari A."/>
            <person name="Zheng C.-J."/>
            <person name="Schuster L."/>
            <person name="Cowan T.M."/>
            <person name="Smanski M.J."/>
            <person name="Chevrette M.G."/>
            <person name="De Carvalho L.P.S."/>
            <person name="Shen B."/>
        </authorList>
    </citation>
    <scope>NUCLEOTIDE SEQUENCE [LARGE SCALE GENOMIC DNA]</scope>
    <source>
        <strain evidence="2 3">NPDC015755</strain>
    </source>
</reference>
<keyword evidence="1" id="KW-0472">Membrane</keyword>
<name>A0ABW6YD61_9ACTN</name>
<evidence type="ECO:0000313" key="3">
    <source>
        <dbReference type="Proteomes" id="UP001603013"/>
    </source>
</evidence>
<dbReference type="NCBIfam" id="NF046122">
    <property type="entry name" value="morpho_MmpA"/>
    <property type="match status" value="1"/>
</dbReference>
<gene>
    <name evidence="2" type="primary">mmpA</name>
    <name evidence="2" type="ORF">ACF05T_16950</name>
</gene>
<sequence length="46" mass="4794">MTAPAPLPTSLRPVERGMIAILAVAGLVALAWVCAMVYVLAVWVTA</sequence>
<keyword evidence="1" id="KW-1133">Transmembrane helix</keyword>
<dbReference type="EMBL" id="JBIBSM010000008">
    <property type="protein sequence ID" value="MFF8277777.1"/>
    <property type="molecule type" value="Genomic_DNA"/>
</dbReference>
<proteinExistence type="predicted"/>
<keyword evidence="1" id="KW-0812">Transmembrane</keyword>
<dbReference type="Proteomes" id="UP001603013">
    <property type="component" value="Unassembled WGS sequence"/>
</dbReference>
<organism evidence="2 3">
    <name type="scientific">Streptomyces lateritius</name>
    <dbReference type="NCBI Taxonomy" id="67313"/>
    <lineage>
        <taxon>Bacteria</taxon>
        <taxon>Bacillati</taxon>
        <taxon>Actinomycetota</taxon>
        <taxon>Actinomycetes</taxon>
        <taxon>Kitasatosporales</taxon>
        <taxon>Streptomycetaceae</taxon>
        <taxon>Streptomyces</taxon>
    </lineage>
</organism>
<dbReference type="RefSeq" id="WP_391935008.1">
    <property type="nucleotide sequence ID" value="NZ_JBIBSM010000008.1"/>
</dbReference>
<evidence type="ECO:0000256" key="1">
    <source>
        <dbReference type="SAM" id="Phobius"/>
    </source>
</evidence>
<protein>
    <submittedName>
        <fullName evidence="2">Morphogenic membrane protein MmpA</fullName>
    </submittedName>
</protein>
<dbReference type="InterPro" id="IPR059130">
    <property type="entry name" value="MmpA_put"/>
</dbReference>